<dbReference type="Pfam" id="PF08545">
    <property type="entry name" value="ACP_syn_III"/>
    <property type="match status" value="1"/>
</dbReference>
<keyword evidence="1" id="KW-0963">Cytoplasm</keyword>
<dbReference type="PANTHER" id="PTHR34069:SF2">
    <property type="entry name" value="BETA-KETOACYL-[ACYL-CARRIER-PROTEIN] SYNTHASE III"/>
    <property type="match status" value="1"/>
</dbReference>
<dbReference type="EMBL" id="CP065959">
    <property type="protein sequence ID" value="QQC93409.1"/>
    <property type="molecule type" value="Genomic_DNA"/>
</dbReference>
<proteinExistence type="predicted"/>
<dbReference type="NCBIfam" id="NF006829">
    <property type="entry name" value="PRK09352.1"/>
    <property type="match status" value="1"/>
</dbReference>
<sequence length="335" mass="34899">MRPPMTVPSAHVAILGTGAYVPDRVVSNTEVGAPAGVDDAWIARKTAIRERRWAAPGQATSDLATGAARRALDAAGITADQLSTIVVATSTPDHKQPATAVFVHRNLGGAAPGVSAFDVNAVCAGFTFALDVAHGIIAKSGGYGLVIGADLYSQILDPADKKTVILFGDGAGAAVIGAGEAGHHIRTTAFHMYSDLSDLVVVPAGGSRLPHDPQTHAAGLQYFSMEGRAIRDFIINTVPGLVKQFLHDCEVLPTDIDHLIPHQANGVMLDDLWAKLDLPSATLHRTVGVFGNVGSASVPLTLDQAARSGELRRGDRVLMLGMGGGFAVSLTLIDW</sequence>
<organism evidence="6 8">
    <name type="scientific">Streptomyces alfalfae</name>
    <dbReference type="NCBI Taxonomy" id="1642299"/>
    <lineage>
        <taxon>Bacteria</taxon>
        <taxon>Bacillati</taxon>
        <taxon>Actinomycetota</taxon>
        <taxon>Actinomycetes</taxon>
        <taxon>Kitasatosporales</taxon>
        <taxon>Streptomycetaceae</taxon>
        <taxon>Streptomyces</taxon>
    </lineage>
</organism>
<protein>
    <submittedName>
        <fullName evidence="6">Ketoacyl-ACP synthase III</fullName>
    </submittedName>
</protein>
<dbReference type="GO" id="GO:0044550">
    <property type="term" value="P:secondary metabolite biosynthetic process"/>
    <property type="evidence" value="ECO:0007669"/>
    <property type="project" value="TreeGrafter"/>
</dbReference>
<name>A0A7T4TVH5_9ACTN</name>
<keyword evidence="3" id="KW-0012">Acyltransferase</keyword>
<evidence type="ECO:0000256" key="1">
    <source>
        <dbReference type="ARBA" id="ARBA00022490"/>
    </source>
</evidence>
<reference evidence="6 8" key="1">
    <citation type="submission" date="2020-12" db="EMBL/GenBank/DDBJ databases">
        <title>Identification and biosynthesis of polyene macrolides produced by Streptomyces alfalfae Men-myco-93-63.</title>
        <authorList>
            <person name="Liu D."/>
            <person name="Li Y."/>
            <person name="Liu L."/>
            <person name="Han X."/>
            <person name="Shen F."/>
        </authorList>
    </citation>
    <scope>NUCLEOTIDE SEQUENCE [LARGE SCALE GENOMIC DNA]</scope>
    <source>
        <strain evidence="6 8">Men-myco-93-63</strain>
    </source>
</reference>
<dbReference type="Gene3D" id="3.40.47.10">
    <property type="match status" value="1"/>
</dbReference>
<dbReference type="InterPro" id="IPR013747">
    <property type="entry name" value="ACP_syn_III_C"/>
</dbReference>
<keyword evidence="2" id="KW-0808">Transferase</keyword>
<evidence type="ECO:0000256" key="2">
    <source>
        <dbReference type="ARBA" id="ARBA00022679"/>
    </source>
</evidence>
<evidence type="ECO:0000313" key="6">
    <source>
        <dbReference type="EMBL" id="QQC87094.1"/>
    </source>
</evidence>
<dbReference type="GO" id="GO:0006633">
    <property type="term" value="P:fatty acid biosynthetic process"/>
    <property type="evidence" value="ECO:0007669"/>
    <property type="project" value="InterPro"/>
</dbReference>
<evidence type="ECO:0000259" key="5">
    <source>
        <dbReference type="Pfam" id="PF08545"/>
    </source>
</evidence>
<dbReference type="AlphaFoldDB" id="A0A7T4TVH5"/>
<dbReference type="InterPro" id="IPR016039">
    <property type="entry name" value="Thiolase-like"/>
</dbReference>
<evidence type="ECO:0000313" key="7">
    <source>
        <dbReference type="EMBL" id="QQC93409.1"/>
    </source>
</evidence>
<dbReference type="InterPro" id="IPR013751">
    <property type="entry name" value="ACP_syn_III_N"/>
</dbReference>
<accession>A0A7T4TVH5</accession>
<dbReference type="Pfam" id="PF08541">
    <property type="entry name" value="ACP_syn_III_C"/>
    <property type="match status" value="1"/>
</dbReference>
<evidence type="ECO:0000313" key="8">
    <source>
        <dbReference type="Proteomes" id="UP000596130"/>
    </source>
</evidence>
<feature type="domain" description="Beta-ketoacyl-[acyl-carrier-protein] synthase III C-terminal" evidence="4">
    <location>
        <begin position="246"/>
        <end position="335"/>
    </location>
</feature>
<feature type="domain" description="Beta-ketoacyl-[acyl-carrier-protein] synthase III N-terminal" evidence="5">
    <location>
        <begin position="117"/>
        <end position="194"/>
    </location>
</feature>
<dbReference type="EMBL" id="CP065959">
    <property type="protein sequence ID" value="QQC87094.1"/>
    <property type="molecule type" value="Genomic_DNA"/>
</dbReference>
<dbReference type="GO" id="GO:0004315">
    <property type="term" value="F:3-oxoacyl-[acyl-carrier-protein] synthase activity"/>
    <property type="evidence" value="ECO:0007669"/>
    <property type="project" value="InterPro"/>
</dbReference>
<gene>
    <name evidence="6" type="ORF">I8755_00595</name>
    <name evidence="7" type="ORF">I8755_37605</name>
</gene>
<dbReference type="PANTHER" id="PTHR34069">
    <property type="entry name" value="3-OXOACYL-[ACYL-CARRIER-PROTEIN] SYNTHASE 3"/>
    <property type="match status" value="1"/>
</dbReference>
<dbReference type="SUPFAM" id="SSF53901">
    <property type="entry name" value="Thiolase-like"/>
    <property type="match status" value="1"/>
</dbReference>
<evidence type="ECO:0000259" key="4">
    <source>
        <dbReference type="Pfam" id="PF08541"/>
    </source>
</evidence>
<evidence type="ECO:0000256" key="3">
    <source>
        <dbReference type="ARBA" id="ARBA00023315"/>
    </source>
</evidence>
<dbReference type="Proteomes" id="UP000596130">
    <property type="component" value="Chromosome"/>
</dbReference>
<dbReference type="CDD" id="cd00830">
    <property type="entry name" value="KAS_III"/>
    <property type="match status" value="1"/>
</dbReference>